<sequence>MRIFPLAAVFLIQIFAQQPDDGNDLFILIDEVSVYSCRGVKNEIKISEEDINIVNDKGNKAYYIRAPGNYSLHFKNLKVQKDFGFLAGEIGVTLQVPIIEGPAGMRFDLPYPMIPETGLLSQKCDANSGIVERNGRQYCRYCDLCSVSQAVESKINEEHVFLPTVETKNLHFM</sequence>
<keyword evidence="1" id="KW-0732">Signal</keyword>
<gene>
    <name evidence="2" type="ORF">MSPICULIGERA_LOCUS5219</name>
</gene>
<proteinExistence type="predicted"/>
<dbReference type="EMBL" id="CATQJA010001282">
    <property type="protein sequence ID" value="CAJ0566627.1"/>
    <property type="molecule type" value="Genomic_DNA"/>
</dbReference>
<dbReference type="AlphaFoldDB" id="A0AA36CDU9"/>
<protein>
    <submittedName>
        <fullName evidence="2">Uncharacterized protein</fullName>
    </submittedName>
</protein>
<evidence type="ECO:0000313" key="2">
    <source>
        <dbReference type="EMBL" id="CAJ0566627.1"/>
    </source>
</evidence>
<comment type="caution">
    <text evidence="2">The sequence shown here is derived from an EMBL/GenBank/DDBJ whole genome shotgun (WGS) entry which is preliminary data.</text>
</comment>
<name>A0AA36CDU9_9BILA</name>
<feature type="signal peptide" evidence="1">
    <location>
        <begin position="1"/>
        <end position="16"/>
    </location>
</feature>
<feature type="chain" id="PRO_5041403479" evidence="1">
    <location>
        <begin position="17"/>
        <end position="173"/>
    </location>
</feature>
<evidence type="ECO:0000313" key="3">
    <source>
        <dbReference type="Proteomes" id="UP001177023"/>
    </source>
</evidence>
<accession>A0AA36CDU9</accession>
<feature type="non-terminal residue" evidence="2">
    <location>
        <position position="1"/>
    </location>
</feature>
<dbReference type="Proteomes" id="UP001177023">
    <property type="component" value="Unassembled WGS sequence"/>
</dbReference>
<organism evidence="2 3">
    <name type="scientific">Mesorhabditis spiculigera</name>
    <dbReference type="NCBI Taxonomy" id="96644"/>
    <lineage>
        <taxon>Eukaryota</taxon>
        <taxon>Metazoa</taxon>
        <taxon>Ecdysozoa</taxon>
        <taxon>Nematoda</taxon>
        <taxon>Chromadorea</taxon>
        <taxon>Rhabditida</taxon>
        <taxon>Rhabditina</taxon>
        <taxon>Rhabditomorpha</taxon>
        <taxon>Rhabditoidea</taxon>
        <taxon>Rhabditidae</taxon>
        <taxon>Mesorhabditinae</taxon>
        <taxon>Mesorhabditis</taxon>
    </lineage>
</organism>
<keyword evidence="3" id="KW-1185">Reference proteome</keyword>
<reference evidence="2" key="1">
    <citation type="submission" date="2023-06" db="EMBL/GenBank/DDBJ databases">
        <authorList>
            <person name="Delattre M."/>
        </authorList>
    </citation>
    <scope>NUCLEOTIDE SEQUENCE</scope>
    <source>
        <strain evidence="2">AF72</strain>
    </source>
</reference>
<evidence type="ECO:0000256" key="1">
    <source>
        <dbReference type="SAM" id="SignalP"/>
    </source>
</evidence>